<dbReference type="OrthoDB" id="2145620at2"/>
<dbReference type="Proteomes" id="UP000030643">
    <property type="component" value="Unassembled WGS sequence"/>
</dbReference>
<evidence type="ECO:0000313" key="2">
    <source>
        <dbReference type="Proteomes" id="UP000030643"/>
    </source>
</evidence>
<accession>A0A069CS51</accession>
<name>A0A069CS51_WEIOS</name>
<organism evidence="1 2">
    <name type="scientific">Weissella oryzae (strain DSM 25784 / JCM 18191 / LMG 30913 / SG25)</name>
    <dbReference type="NCBI Taxonomy" id="1329250"/>
    <lineage>
        <taxon>Bacteria</taxon>
        <taxon>Bacillati</taxon>
        <taxon>Bacillota</taxon>
        <taxon>Bacilli</taxon>
        <taxon>Lactobacillales</taxon>
        <taxon>Lactobacillaceae</taxon>
        <taxon>Weissella</taxon>
    </lineage>
</organism>
<proteinExistence type="predicted"/>
<dbReference type="STRING" id="1329250.WOSG25_020120"/>
<reference evidence="2" key="1">
    <citation type="journal article" date="2014" name="Genome Announc.">
        <title>Draft genome sequence of Weissella oryzae SG25T, isolated from fermented rice grains.</title>
        <authorList>
            <person name="Tanizawa Y."/>
            <person name="Fujisawa T."/>
            <person name="Mochizuki T."/>
            <person name="Kaminuma E."/>
            <person name="Suzuki Y."/>
            <person name="Nakamura Y."/>
            <person name="Tohno M."/>
        </authorList>
    </citation>
    <scope>NUCLEOTIDE SEQUENCE [LARGE SCALE GENOMIC DNA]</scope>
    <source>
        <strain evidence="2">DSM 25784 / JCM 18191 / LMG 30913 / SG25</strain>
    </source>
</reference>
<gene>
    <name evidence="1" type="ORF">WOSG25_020120</name>
</gene>
<dbReference type="RefSeq" id="WP_027698345.1">
    <property type="nucleotide sequence ID" value="NZ_DF820485.1"/>
</dbReference>
<dbReference type="eggNOG" id="ENOG5033VX0">
    <property type="taxonomic scope" value="Bacteria"/>
</dbReference>
<keyword evidence="2" id="KW-1185">Reference proteome</keyword>
<protein>
    <submittedName>
        <fullName evidence="1">Prophage protein</fullName>
    </submittedName>
</protein>
<dbReference type="AlphaFoldDB" id="A0A069CS51"/>
<dbReference type="InterPro" id="IPR010064">
    <property type="entry name" value="HK97-gp10_tail"/>
</dbReference>
<sequence>MPEEMNFEDILNAFVKEAEDVTVNMSVEDKAKITKAGAEVFKTELETVTKDKHYRERKTGKNPHLADSIIVQNTNIDGMKNGSSVVGWDKKKAYVGNFIENGTKFPMYTKNGRKYKHGGEVNVVGDHFVRDVRDSPAVQQKMLEAEAKAYGQIIKDRGGN</sequence>
<dbReference type="EMBL" id="DF820485">
    <property type="protein sequence ID" value="GAK30217.1"/>
    <property type="molecule type" value="Genomic_DNA"/>
</dbReference>
<evidence type="ECO:0000313" key="1">
    <source>
        <dbReference type="EMBL" id="GAK30217.1"/>
    </source>
</evidence>
<dbReference type="Pfam" id="PF04883">
    <property type="entry name" value="HK97-gp10_like"/>
    <property type="match status" value="1"/>
</dbReference>